<dbReference type="Pfam" id="PF07648">
    <property type="entry name" value="Kazal_2"/>
    <property type="match status" value="3"/>
</dbReference>
<dbReference type="AlphaFoldDB" id="A0A183I6B5"/>
<dbReference type="InterPro" id="IPR050653">
    <property type="entry name" value="Prot_Inhib_GrowthFact_Antg"/>
</dbReference>
<keyword evidence="1" id="KW-0646">Protease inhibitor</keyword>
<keyword evidence="2" id="KW-0722">Serine protease inhibitor</keyword>
<dbReference type="STRING" id="387005.A0A183I6B5"/>
<dbReference type="PANTHER" id="PTHR10913">
    <property type="entry name" value="FOLLISTATIN-RELATED"/>
    <property type="match status" value="1"/>
</dbReference>
<dbReference type="GO" id="GO:0005576">
    <property type="term" value="C:extracellular region"/>
    <property type="evidence" value="ECO:0007669"/>
    <property type="project" value="TreeGrafter"/>
</dbReference>
<sequence length="117" mass="13400">MIECDKHYEPICGTDGITYVNRCRFSKARCHDKTLLIAYNGECCINRCEQHWAPICDNHNITHLNLCMFNVQNCITTRRDSQSLSIISMFACPDDACNMHCKSDDYQPVCASNELSK</sequence>
<reference evidence="5 6" key="2">
    <citation type="submission" date="2018-11" db="EMBL/GenBank/DDBJ databases">
        <authorList>
            <consortium name="Pathogen Informatics"/>
        </authorList>
    </citation>
    <scope>NUCLEOTIDE SEQUENCE [LARGE SCALE GENOMIC DNA]</scope>
</reference>
<accession>A0A183I6B5</accession>
<keyword evidence="6" id="KW-1185">Reference proteome</keyword>
<evidence type="ECO:0000256" key="3">
    <source>
        <dbReference type="ARBA" id="ARBA00023157"/>
    </source>
</evidence>
<evidence type="ECO:0000313" key="7">
    <source>
        <dbReference type="WBParaSite" id="OFLC_0001528801-mRNA-1"/>
    </source>
</evidence>
<evidence type="ECO:0000256" key="1">
    <source>
        <dbReference type="ARBA" id="ARBA00022690"/>
    </source>
</evidence>
<proteinExistence type="predicted"/>
<feature type="domain" description="Kazal-like" evidence="4">
    <location>
        <begin position="1"/>
        <end position="43"/>
    </location>
</feature>
<dbReference type="WBParaSite" id="OFLC_0001528801-mRNA-1">
    <property type="protein sequence ID" value="OFLC_0001528801-mRNA-1"/>
    <property type="gene ID" value="OFLC_0001528801"/>
</dbReference>
<gene>
    <name evidence="5" type="ORF">OFLC_LOCUS15278</name>
</gene>
<dbReference type="PANTHER" id="PTHR10913:SF45">
    <property type="entry name" value="FOLLISTATIN, ISOFORM A-RELATED"/>
    <property type="match status" value="1"/>
</dbReference>
<evidence type="ECO:0000313" key="5">
    <source>
        <dbReference type="EMBL" id="VDP21133.1"/>
    </source>
</evidence>
<dbReference type="SUPFAM" id="SSF100895">
    <property type="entry name" value="Kazal-type serine protease inhibitors"/>
    <property type="match status" value="2"/>
</dbReference>
<dbReference type="EMBL" id="UZAJ01041870">
    <property type="protein sequence ID" value="VDP21133.1"/>
    <property type="molecule type" value="Genomic_DNA"/>
</dbReference>
<protein>
    <submittedName>
        <fullName evidence="7">Kazal-like domain-containing protein</fullName>
    </submittedName>
</protein>
<reference evidence="7" key="1">
    <citation type="submission" date="2016-06" db="UniProtKB">
        <authorList>
            <consortium name="WormBaseParasite"/>
        </authorList>
    </citation>
    <scope>IDENTIFICATION</scope>
</reference>
<dbReference type="InterPro" id="IPR036058">
    <property type="entry name" value="Kazal_dom_sf"/>
</dbReference>
<dbReference type="Gene3D" id="3.30.60.30">
    <property type="match status" value="2"/>
</dbReference>
<dbReference type="PROSITE" id="PS51465">
    <property type="entry name" value="KAZAL_2"/>
    <property type="match status" value="1"/>
</dbReference>
<dbReference type="InterPro" id="IPR002350">
    <property type="entry name" value="Kazal_dom"/>
</dbReference>
<evidence type="ECO:0000256" key="2">
    <source>
        <dbReference type="ARBA" id="ARBA00022900"/>
    </source>
</evidence>
<dbReference type="CDD" id="cd00104">
    <property type="entry name" value="KAZAL_FS"/>
    <property type="match status" value="1"/>
</dbReference>
<evidence type="ECO:0000313" key="6">
    <source>
        <dbReference type="Proteomes" id="UP000267606"/>
    </source>
</evidence>
<keyword evidence="3" id="KW-1015">Disulfide bond</keyword>
<name>A0A183I6B5_9BILA</name>
<dbReference type="Proteomes" id="UP000267606">
    <property type="component" value="Unassembled WGS sequence"/>
</dbReference>
<dbReference type="SMART" id="SM00280">
    <property type="entry name" value="KAZAL"/>
    <property type="match status" value="2"/>
</dbReference>
<evidence type="ECO:0000259" key="4">
    <source>
        <dbReference type="PROSITE" id="PS51465"/>
    </source>
</evidence>
<organism evidence="7">
    <name type="scientific">Onchocerca flexuosa</name>
    <dbReference type="NCBI Taxonomy" id="387005"/>
    <lineage>
        <taxon>Eukaryota</taxon>
        <taxon>Metazoa</taxon>
        <taxon>Ecdysozoa</taxon>
        <taxon>Nematoda</taxon>
        <taxon>Chromadorea</taxon>
        <taxon>Rhabditida</taxon>
        <taxon>Spirurina</taxon>
        <taxon>Spiruromorpha</taxon>
        <taxon>Filarioidea</taxon>
        <taxon>Onchocercidae</taxon>
        <taxon>Onchocerca</taxon>
    </lineage>
</organism>